<dbReference type="SUPFAM" id="SSF51215">
    <property type="entry name" value="Regulatory protein AraC"/>
    <property type="match status" value="1"/>
</dbReference>
<evidence type="ECO:0000256" key="3">
    <source>
        <dbReference type="ARBA" id="ARBA00023163"/>
    </source>
</evidence>
<sequence length="286" mass="32125">MDADPTIKTRLLSRPVRSRLGTIQLAGLNKSGFGVGVHNHTLRTLPHYALNYVLGGEGVYRDDKTRADQPVGRDDLVIFFPGKAHACGTLPGSYWDELWFEFYGPVFDLMRETGILNPARPIVPAKGSDYWLRRITNILPPAHLRTRTSADSIVLHFAHVLTDMVQSSDNATVAAAEDDWMHKACGLLADEEVDPAASEPKAVAKKLGLSYETFRKRFKASMGAAPGKYRLDARLDHAVALLYQGRHSVREIADLLGFCDEFYFSRLFKQRFGRPPREFRKQSRGH</sequence>
<dbReference type="Pfam" id="PF12833">
    <property type="entry name" value="HTH_18"/>
    <property type="match status" value="1"/>
</dbReference>
<dbReference type="GO" id="GO:0043565">
    <property type="term" value="F:sequence-specific DNA binding"/>
    <property type="evidence" value="ECO:0007669"/>
    <property type="project" value="InterPro"/>
</dbReference>
<dbReference type="InterPro" id="IPR020449">
    <property type="entry name" value="Tscrpt_reg_AraC-type_HTH"/>
</dbReference>
<dbReference type="Pfam" id="PF02311">
    <property type="entry name" value="AraC_binding"/>
    <property type="match status" value="1"/>
</dbReference>
<dbReference type="PROSITE" id="PS00041">
    <property type="entry name" value="HTH_ARAC_FAMILY_1"/>
    <property type="match status" value="1"/>
</dbReference>
<dbReference type="PANTHER" id="PTHR43280">
    <property type="entry name" value="ARAC-FAMILY TRANSCRIPTIONAL REGULATOR"/>
    <property type="match status" value="1"/>
</dbReference>
<dbReference type="InterPro" id="IPR018062">
    <property type="entry name" value="HTH_AraC-typ_CS"/>
</dbReference>
<gene>
    <name evidence="5" type="ORF">CMV30_18815</name>
</gene>
<dbReference type="SUPFAM" id="SSF46689">
    <property type="entry name" value="Homeodomain-like"/>
    <property type="match status" value="1"/>
</dbReference>
<reference evidence="5 6" key="1">
    <citation type="submission" date="2017-09" db="EMBL/GenBank/DDBJ databases">
        <title>Complete genome sequence of Verrucomicrobial strain HZ-65, isolated from freshwater.</title>
        <authorList>
            <person name="Choi A."/>
        </authorList>
    </citation>
    <scope>NUCLEOTIDE SEQUENCE [LARGE SCALE GENOMIC DNA]</scope>
    <source>
        <strain evidence="5 6">HZ-65</strain>
    </source>
</reference>
<dbReference type="InterPro" id="IPR018060">
    <property type="entry name" value="HTH_AraC"/>
</dbReference>
<keyword evidence="2" id="KW-0238">DNA-binding</keyword>
<keyword evidence="3" id="KW-0804">Transcription</keyword>
<name>A0A290QBD7_9BACT</name>
<organism evidence="5 6">
    <name type="scientific">Nibricoccus aquaticus</name>
    <dbReference type="NCBI Taxonomy" id="2576891"/>
    <lineage>
        <taxon>Bacteria</taxon>
        <taxon>Pseudomonadati</taxon>
        <taxon>Verrucomicrobiota</taxon>
        <taxon>Opitutia</taxon>
        <taxon>Opitutales</taxon>
        <taxon>Opitutaceae</taxon>
        <taxon>Nibricoccus</taxon>
    </lineage>
</organism>
<dbReference type="PRINTS" id="PR00032">
    <property type="entry name" value="HTHARAC"/>
</dbReference>
<dbReference type="AlphaFoldDB" id="A0A290QBD7"/>
<dbReference type="PROSITE" id="PS01124">
    <property type="entry name" value="HTH_ARAC_FAMILY_2"/>
    <property type="match status" value="1"/>
</dbReference>
<dbReference type="SMART" id="SM00342">
    <property type="entry name" value="HTH_ARAC"/>
    <property type="match status" value="1"/>
</dbReference>
<dbReference type="KEGG" id="vbh:CMV30_18815"/>
<evidence type="ECO:0000313" key="5">
    <source>
        <dbReference type="EMBL" id="ATC65834.1"/>
    </source>
</evidence>
<keyword evidence="6" id="KW-1185">Reference proteome</keyword>
<dbReference type="InterPro" id="IPR037923">
    <property type="entry name" value="HTH-like"/>
</dbReference>
<keyword evidence="1" id="KW-0805">Transcription regulation</keyword>
<dbReference type="OrthoDB" id="2060755at2"/>
<dbReference type="GO" id="GO:0003700">
    <property type="term" value="F:DNA-binding transcription factor activity"/>
    <property type="evidence" value="ECO:0007669"/>
    <property type="project" value="InterPro"/>
</dbReference>
<evidence type="ECO:0000256" key="2">
    <source>
        <dbReference type="ARBA" id="ARBA00023125"/>
    </source>
</evidence>
<dbReference type="PANTHER" id="PTHR43280:SF30">
    <property type="entry name" value="MMSAB OPERON REGULATORY PROTEIN"/>
    <property type="match status" value="1"/>
</dbReference>
<dbReference type="RefSeq" id="WP_096057463.1">
    <property type="nucleotide sequence ID" value="NZ_CP023344.1"/>
</dbReference>
<evidence type="ECO:0000256" key="1">
    <source>
        <dbReference type="ARBA" id="ARBA00023015"/>
    </source>
</evidence>
<dbReference type="Proteomes" id="UP000217265">
    <property type="component" value="Chromosome"/>
</dbReference>
<feature type="domain" description="HTH araC/xylS-type" evidence="4">
    <location>
        <begin position="182"/>
        <end position="282"/>
    </location>
</feature>
<evidence type="ECO:0000313" key="6">
    <source>
        <dbReference type="Proteomes" id="UP000217265"/>
    </source>
</evidence>
<accession>A0A290QBD7</accession>
<evidence type="ECO:0000259" key="4">
    <source>
        <dbReference type="PROSITE" id="PS01124"/>
    </source>
</evidence>
<proteinExistence type="predicted"/>
<protein>
    <recommendedName>
        <fullName evidence="4">HTH araC/xylS-type domain-containing protein</fullName>
    </recommendedName>
</protein>
<dbReference type="Gene3D" id="1.10.10.60">
    <property type="entry name" value="Homeodomain-like"/>
    <property type="match status" value="2"/>
</dbReference>
<dbReference type="EMBL" id="CP023344">
    <property type="protein sequence ID" value="ATC65834.1"/>
    <property type="molecule type" value="Genomic_DNA"/>
</dbReference>
<dbReference type="InterPro" id="IPR003313">
    <property type="entry name" value="AraC-bd"/>
</dbReference>
<dbReference type="Gene3D" id="2.60.120.280">
    <property type="entry name" value="Regulatory protein AraC"/>
    <property type="match status" value="1"/>
</dbReference>
<dbReference type="InterPro" id="IPR009057">
    <property type="entry name" value="Homeodomain-like_sf"/>
</dbReference>